<proteinExistence type="inferred from homology"/>
<accession>A0A418MU96</accession>
<organism evidence="6 7">
    <name type="scientific">Micromonospora radicis</name>
    <dbReference type="NCBI Taxonomy" id="1894971"/>
    <lineage>
        <taxon>Bacteria</taxon>
        <taxon>Bacillati</taxon>
        <taxon>Actinomycetota</taxon>
        <taxon>Actinomycetes</taxon>
        <taxon>Micromonosporales</taxon>
        <taxon>Micromonosporaceae</taxon>
        <taxon>Micromonospora</taxon>
    </lineage>
</organism>
<keyword evidence="7" id="KW-1185">Reference proteome</keyword>
<dbReference type="EMBL" id="QXEC01000011">
    <property type="protein sequence ID" value="RIV37962.1"/>
    <property type="molecule type" value="Genomic_DNA"/>
</dbReference>
<keyword evidence="2 4" id="KW-0560">Oxidoreductase</keyword>
<dbReference type="Gene3D" id="3.40.309.10">
    <property type="entry name" value="Aldehyde Dehydrogenase, Chain A, domain 2"/>
    <property type="match status" value="1"/>
</dbReference>
<dbReference type="Proteomes" id="UP000283832">
    <property type="component" value="Unassembled WGS sequence"/>
</dbReference>
<dbReference type="SUPFAM" id="SSF53720">
    <property type="entry name" value="ALDH-like"/>
    <property type="match status" value="1"/>
</dbReference>
<dbReference type="AlphaFoldDB" id="A0A418MU96"/>
<protein>
    <submittedName>
        <fullName evidence="6">Aldehyde dehydrogenase</fullName>
    </submittedName>
</protein>
<dbReference type="Gene3D" id="3.40.605.10">
    <property type="entry name" value="Aldehyde Dehydrogenase, Chain A, domain 1"/>
    <property type="match status" value="1"/>
</dbReference>
<dbReference type="PANTHER" id="PTHR11699">
    <property type="entry name" value="ALDEHYDE DEHYDROGENASE-RELATED"/>
    <property type="match status" value="1"/>
</dbReference>
<dbReference type="InterPro" id="IPR015590">
    <property type="entry name" value="Aldehyde_DH_dom"/>
</dbReference>
<dbReference type="GO" id="GO:0016620">
    <property type="term" value="F:oxidoreductase activity, acting on the aldehyde or oxo group of donors, NAD or NADP as acceptor"/>
    <property type="evidence" value="ECO:0007669"/>
    <property type="project" value="InterPro"/>
</dbReference>
<gene>
    <name evidence="6" type="ORF">D2L64_13495</name>
</gene>
<dbReference type="InterPro" id="IPR016163">
    <property type="entry name" value="Ald_DH_C"/>
</dbReference>
<evidence type="ECO:0000313" key="7">
    <source>
        <dbReference type="Proteomes" id="UP000283832"/>
    </source>
</evidence>
<dbReference type="RefSeq" id="WP_119576024.1">
    <property type="nucleotide sequence ID" value="NZ_QXEC01000011.1"/>
</dbReference>
<comment type="caution">
    <text evidence="6">The sequence shown here is derived from an EMBL/GenBank/DDBJ whole genome shotgun (WGS) entry which is preliminary data.</text>
</comment>
<reference evidence="6 7" key="1">
    <citation type="submission" date="2018-08" db="EMBL/GenBank/DDBJ databases">
        <title>Jishengella sp. nov., isolated from a root of Azadirachta indica A. Juss. var. siamensis Valenton.</title>
        <authorList>
            <person name="Kuncharoen N."/>
            <person name="Tanasupawat S."/>
            <person name="Kudo T."/>
            <person name="Ohkuma M."/>
        </authorList>
    </citation>
    <scope>NUCLEOTIDE SEQUENCE [LARGE SCALE GENOMIC DNA]</scope>
    <source>
        <strain evidence="6 7">AZ1-13</strain>
    </source>
</reference>
<evidence type="ECO:0000256" key="3">
    <source>
        <dbReference type="PROSITE-ProRule" id="PRU10007"/>
    </source>
</evidence>
<comment type="similarity">
    <text evidence="1 4">Belongs to the aldehyde dehydrogenase family.</text>
</comment>
<dbReference type="Pfam" id="PF00171">
    <property type="entry name" value="Aldedh"/>
    <property type="match status" value="1"/>
</dbReference>
<evidence type="ECO:0000259" key="5">
    <source>
        <dbReference type="Pfam" id="PF00171"/>
    </source>
</evidence>
<dbReference type="InterPro" id="IPR029510">
    <property type="entry name" value="Ald_DH_CS_GLU"/>
</dbReference>
<dbReference type="PROSITE" id="PS00070">
    <property type="entry name" value="ALDEHYDE_DEHYDR_CYS"/>
    <property type="match status" value="1"/>
</dbReference>
<evidence type="ECO:0000256" key="1">
    <source>
        <dbReference type="ARBA" id="ARBA00009986"/>
    </source>
</evidence>
<name>A0A418MU96_9ACTN</name>
<dbReference type="PROSITE" id="PS00687">
    <property type="entry name" value="ALDEHYDE_DEHYDR_GLU"/>
    <property type="match status" value="1"/>
</dbReference>
<dbReference type="InterPro" id="IPR016160">
    <property type="entry name" value="Ald_DH_CS_CYS"/>
</dbReference>
<dbReference type="InterPro" id="IPR016161">
    <property type="entry name" value="Ald_DH/histidinol_DH"/>
</dbReference>
<sequence>MTNQSTLIFNPATGTQIDAVHSFTRAEIEDAISRAVDAQRAWSRLPIARRQQFMFDLADAIMQHREELASLESQDVGKPMRAALAEADSVAAVFRYYAGAIDRLTGETIPVDGGIAMTFREPVGVVGVITPWNFPLPIASWSIAPALAAGNSVIAKPASLTPLSTRRLGELAAQVTPVPDLLQVVTGSGAQIGGTLIADPRVNKISFTGSTEVGQGLLAASAATVKRLTLELGGKSANIIFADANLEKAASAAPWAVFDNTGQDCCARSRILVQRPALDSFLSAFIDATRALRIGDPSLLATDLGPLASAEHRETVRSFLDDELAVVYRGEAPDGPGYWMAPHIAVDETATTRAAREEIFGPVAVVIPFDTEEEAVRLANDTIYGLSGSIWTSDVGRALRVARGVESGTLSVNSNSSVRVQVPFGGFKQSGLGRELGMEGIRGFTEHKSVFISTES</sequence>
<dbReference type="InterPro" id="IPR016162">
    <property type="entry name" value="Ald_DH_N"/>
</dbReference>
<feature type="domain" description="Aldehyde dehydrogenase" evidence="5">
    <location>
        <begin position="8"/>
        <end position="450"/>
    </location>
</feature>
<dbReference type="OrthoDB" id="3955596at2"/>
<feature type="active site" evidence="3">
    <location>
        <position position="231"/>
    </location>
</feature>
<dbReference type="FunFam" id="3.40.605.10:FF:000007">
    <property type="entry name" value="NAD/NADP-dependent betaine aldehyde dehydrogenase"/>
    <property type="match status" value="1"/>
</dbReference>
<evidence type="ECO:0000256" key="4">
    <source>
        <dbReference type="RuleBase" id="RU003345"/>
    </source>
</evidence>
<evidence type="ECO:0000313" key="6">
    <source>
        <dbReference type="EMBL" id="RIV37962.1"/>
    </source>
</evidence>
<dbReference type="CDD" id="cd07078">
    <property type="entry name" value="ALDH"/>
    <property type="match status" value="1"/>
</dbReference>
<evidence type="ECO:0000256" key="2">
    <source>
        <dbReference type="ARBA" id="ARBA00023002"/>
    </source>
</evidence>